<dbReference type="Pfam" id="PF00560">
    <property type="entry name" value="LRR_1"/>
    <property type="match status" value="5"/>
</dbReference>
<name>A0A7J7DV44_TRIWF</name>
<gene>
    <name evidence="15" type="ORF">HS088_TW03G00505</name>
</gene>
<dbReference type="InterPro" id="IPR013210">
    <property type="entry name" value="LRR_N_plant-typ"/>
</dbReference>
<dbReference type="OrthoDB" id="4062651at2759"/>
<dbReference type="Proteomes" id="UP000593562">
    <property type="component" value="Unassembled WGS sequence"/>
</dbReference>
<evidence type="ECO:0000256" key="4">
    <source>
        <dbReference type="ARBA" id="ARBA00022614"/>
    </source>
</evidence>
<feature type="signal peptide" evidence="13">
    <location>
        <begin position="1"/>
        <end position="17"/>
    </location>
</feature>
<accession>A0A7J7DV44</accession>
<dbReference type="InterPro" id="IPR046959">
    <property type="entry name" value="PRK1-6/SRF4-like"/>
</dbReference>
<evidence type="ECO:0000256" key="9">
    <source>
        <dbReference type="ARBA" id="ARBA00023136"/>
    </source>
</evidence>
<dbReference type="EMBL" id="JAAARO010000003">
    <property type="protein sequence ID" value="KAF5750173.1"/>
    <property type="molecule type" value="Genomic_DNA"/>
</dbReference>
<feature type="compositionally biased region" description="Polar residues" evidence="11">
    <location>
        <begin position="283"/>
        <end position="304"/>
    </location>
</feature>
<evidence type="ECO:0000256" key="11">
    <source>
        <dbReference type="SAM" id="MobiDB-lite"/>
    </source>
</evidence>
<keyword evidence="16" id="KW-1185">Reference proteome</keyword>
<evidence type="ECO:0000256" key="3">
    <source>
        <dbReference type="ARBA" id="ARBA00022553"/>
    </source>
</evidence>
<dbReference type="Gene3D" id="3.30.200.20">
    <property type="entry name" value="Phosphorylase Kinase, domain 1"/>
    <property type="match status" value="1"/>
</dbReference>
<dbReference type="Pfam" id="PF07714">
    <property type="entry name" value="PK_Tyr_Ser-Thr"/>
    <property type="match status" value="1"/>
</dbReference>
<keyword evidence="3" id="KW-0597">Phosphoprotein</keyword>
<evidence type="ECO:0000256" key="12">
    <source>
        <dbReference type="SAM" id="Phobius"/>
    </source>
</evidence>
<dbReference type="Gene3D" id="3.80.10.10">
    <property type="entry name" value="Ribonuclease Inhibitor"/>
    <property type="match status" value="2"/>
</dbReference>
<dbReference type="FunFam" id="3.80.10.10:FF:000722">
    <property type="entry name" value="Leucine-rich repeat receptor-like protein kinase"/>
    <property type="match status" value="1"/>
</dbReference>
<dbReference type="GO" id="GO:0016020">
    <property type="term" value="C:membrane"/>
    <property type="evidence" value="ECO:0007669"/>
    <property type="project" value="UniProtKB-SubCell"/>
</dbReference>
<feature type="region of interest" description="Disordered" evidence="11">
    <location>
        <begin position="283"/>
        <end position="312"/>
    </location>
</feature>
<evidence type="ECO:0000256" key="10">
    <source>
        <dbReference type="ARBA" id="ARBA00023180"/>
    </source>
</evidence>
<dbReference type="PROSITE" id="PS50011">
    <property type="entry name" value="PROTEIN_KINASE_DOM"/>
    <property type="match status" value="1"/>
</dbReference>
<dbReference type="SMART" id="SM00369">
    <property type="entry name" value="LRR_TYP"/>
    <property type="match status" value="3"/>
</dbReference>
<dbReference type="InterPro" id="IPR011009">
    <property type="entry name" value="Kinase-like_dom_sf"/>
</dbReference>
<dbReference type="InterPro" id="IPR003591">
    <property type="entry name" value="Leu-rich_rpt_typical-subtyp"/>
</dbReference>
<sequence>MALHLVFLAFFLCHSSSVLVVSLNDEGFALLSFKEAVGGYQDWSLDNWNSSDANPCSWNGVTCKEEKVISLRIPNKMLSGFLHPALGTLVALRHVNLRNNNLYGGLPSELFNAKGLQSLVLSGNSFSGPVPPEIGTLNYLQILDLSNNSFNGSIPSSLGQCMRLKSLVLSRNTFYGSLPVRFGIDLISLQNLNLSFNILSGSIPSSIGNLSSLQGTLDLSHNSFNGSIPPSLGSLPETLYIDLSYNNLSGSIPVNAVLLNSGPTAFIGNPLLCGTPLKVPCSSSTQDGNDQSLAQDPSLSSGTNSVRSGKGSSYSSVMTITIVFAVAGICLMGLVFTYWYKKVWTCKGLKHGGGGCNCKETLTIKNEISCFRKDYLETLSENPENYGFIPLDSNIDFDLENLLRASAFLLGKSGIGILYRVALANGITVAVRRLGDGGSQRFKEFQTEVEAIGKVRHPNIVSLRAYCWSVDEKLLIYDYIPNGDLATAIHGKAGIVSYKPLPWPVRLRIIKGMAKGLAFLHEFSPKRYIHGSLKPTNVLLRENMEPCISDFGIGQLVNISEEYLTEQTTPVTPQQSSPYHFTTANLSSTRSYYQAPEASKVTKPSQKWDVYSYGVVILELISGKSPMVQMGSLKMDIVRWIQLSIDVGKPLSAVLDPFLTRNLEIENEVFLIIKIALACVHKNPDKRPSIKYVSDYLDRLA</sequence>
<evidence type="ECO:0000256" key="7">
    <source>
        <dbReference type="ARBA" id="ARBA00022737"/>
    </source>
</evidence>
<evidence type="ECO:0000313" key="16">
    <source>
        <dbReference type="Proteomes" id="UP000593562"/>
    </source>
</evidence>
<organism evidence="15 16">
    <name type="scientific">Tripterygium wilfordii</name>
    <name type="common">Thunder God vine</name>
    <dbReference type="NCBI Taxonomy" id="458696"/>
    <lineage>
        <taxon>Eukaryota</taxon>
        <taxon>Viridiplantae</taxon>
        <taxon>Streptophyta</taxon>
        <taxon>Embryophyta</taxon>
        <taxon>Tracheophyta</taxon>
        <taxon>Spermatophyta</taxon>
        <taxon>Magnoliopsida</taxon>
        <taxon>eudicotyledons</taxon>
        <taxon>Gunneridae</taxon>
        <taxon>Pentapetalae</taxon>
        <taxon>rosids</taxon>
        <taxon>fabids</taxon>
        <taxon>Celastrales</taxon>
        <taxon>Celastraceae</taxon>
        <taxon>Tripterygium</taxon>
    </lineage>
</organism>
<keyword evidence="5 12" id="KW-0812">Transmembrane</keyword>
<evidence type="ECO:0000256" key="1">
    <source>
        <dbReference type="ARBA" id="ARBA00004479"/>
    </source>
</evidence>
<dbReference type="InterPro" id="IPR000719">
    <property type="entry name" value="Prot_kinase_dom"/>
</dbReference>
<dbReference type="AlphaFoldDB" id="A0A7J7DV44"/>
<comment type="similarity">
    <text evidence="2">Belongs to the RLP family.</text>
</comment>
<dbReference type="PANTHER" id="PTHR48007">
    <property type="entry name" value="LEUCINE-RICH REPEAT RECEPTOR-LIKE PROTEIN KINASE PXC1"/>
    <property type="match status" value="1"/>
</dbReference>
<keyword evidence="9 12" id="KW-0472">Membrane</keyword>
<proteinExistence type="inferred from homology"/>
<feature type="domain" description="Protein kinase" evidence="14">
    <location>
        <begin position="404"/>
        <end position="697"/>
    </location>
</feature>
<keyword evidence="7" id="KW-0677">Repeat</keyword>
<keyword evidence="8 12" id="KW-1133">Transmembrane helix</keyword>
<dbReference type="GO" id="GO:0005524">
    <property type="term" value="F:ATP binding"/>
    <property type="evidence" value="ECO:0007669"/>
    <property type="project" value="InterPro"/>
</dbReference>
<protein>
    <recommendedName>
        <fullName evidence="14">Protein kinase domain-containing protein</fullName>
    </recommendedName>
</protein>
<keyword evidence="6 13" id="KW-0732">Signal</keyword>
<dbReference type="FunFam" id="3.80.10.10:FF:000275">
    <property type="entry name" value="Leucine-rich repeat receptor-like protein kinase"/>
    <property type="match status" value="1"/>
</dbReference>
<dbReference type="InParanoid" id="A0A7J7DV44"/>
<keyword evidence="4" id="KW-0433">Leucine-rich repeat</keyword>
<comment type="caution">
    <text evidence="15">The sequence shown here is derived from an EMBL/GenBank/DDBJ whole genome shotgun (WGS) entry which is preliminary data.</text>
</comment>
<feature type="chain" id="PRO_5029707631" description="Protein kinase domain-containing protein" evidence="13">
    <location>
        <begin position="18"/>
        <end position="701"/>
    </location>
</feature>
<comment type="subcellular location">
    <subcellularLocation>
        <location evidence="1">Membrane</location>
        <topology evidence="1">Single-pass type I membrane protein</topology>
    </subcellularLocation>
</comment>
<dbReference type="Pfam" id="PF08263">
    <property type="entry name" value="LRRNT_2"/>
    <property type="match status" value="1"/>
</dbReference>
<evidence type="ECO:0000256" key="5">
    <source>
        <dbReference type="ARBA" id="ARBA00022692"/>
    </source>
</evidence>
<evidence type="ECO:0000256" key="8">
    <source>
        <dbReference type="ARBA" id="ARBA00022989"/>
    </source>
</evidence>
<dbReference type="InterPro" id="IPR001245">
    <property type="entry name" value="Ser-Thr/Tyr_kinase_cat_dom"/>
</dbReference>
<feature type="transmembrane region" description="Helical" evidence="12">
    <location>
        <begin position="317"/>
        <end position="340"/>
    </location>
</feature>
<evidence type="ECO:0000259" key="14">
    <source>
        <dbReference type="PROSITE" id="PS50011"/>
    </source>
</evidence>
<evidence type="ECO:0000256" key="2">
    <source>
        <dbReference type="ARBA" id="ARBA00009592"/>
    </source>
</evidence>
<evidence type="ECO:0000256" key="6">
    <source>
        <dbReference type="ARBA" id="ARBA00022729"/>
    </source>
</evidence>
<dbReference type="InterPro" id="IPR001611">
    <property type="entry name" value="Leu-rich_rpt"/>
</dbReference>
<reference evidence="15 16" key="1">
    <citation type="journal article" date="2020" name="Nat. Commun.">
        <title>Genome of Tripterygium wilfordii and identification of cytochrome P450 involved in triptolide biosynthesis.</title>
        <authorList>
            <person name="Tu L."/>
            <person name="Su P."/>
            <person name="Zhang Z."/>
            <person name="Gao L."/>
            <person name="Wang J."/>
            <person name="Hu T."/>
            <person name="Zhou J."/>
            <person name="Zhang Y."/>
            <person name="Zhao Y."/>
            <person name="Liu Y."/>
            <person name="Song Y."/>
            <person name="Tong Y."/>
            <person name="Lu Y."/>
            <person name="Yang J."/>
            <person name="Xu C."/>
            <person name="Jia M."/>
            <person name="Peters R.J."/>
            <person name="Huang L."/>
            <person name="Gao W."/>
        </authorList>
    </citation>
    <scope>NUCLEOTIDE SEQUENCE [LARGE SCALE GENOMIC DNA]</scope>
    <source>
        <strain evidence="16">cv. XIE 37</strain>
        <tissue evidence="15">Leaf</tissue>
    </source>
</reference>
<evidence type="ECO:0000313" key="15">
    <source>
        <dbReference type="EMBL" id="KAF5750173.1"/>
    </source>
</evidence>
<dbReference type="GO" id="GO:0004672">
    <property type="term" value="F:protein kinase activity"/>
    <property type="evidence" value="ECO:0007669"/>
    <property type="project" value="InterPro"/>
</dbReference>
<dbReference type="InterPro" id="IPR032675">
    <property type="entry name" value="LRR_dom_sf"/>
</dbReference>
<dbReference type="Gene3D" id="1.10.510.10">
    <property type="entry name" value="Transferase(Phosphotransferase) domain 1"/>
    <property type="match status" value="1"/>
</dbReference>
<dbReference type="PANTHER" id="PTHR48007:SF83">
    <property type="entry name" value="PROTEIN KINASE DOMAIN-CONTAINING PROTEIN"/>
    <property type="match status" value="1"/>
</dbReference>
<evidence type="ECO:0000256" key="13">
    <source>
        <dbReference type="SAM" id="SignalP"/>
    </source>
</evidence>
<dbReference type="SUPFAM" id="SSF52058">
    <property type="entry name" value="L domain-like"/>
    <property type="match status" value="1"/>
</dbReference>
<keyword evidence="10" id="KW-0325">Glycoprotein</keyword>
<dbReference type="SUPFAM" id="SSF56112">
    <property type="entry name" value="Protein kinase-like (PK-like)"/>
    <property type="match status" value="1"/>
</dbReference>